<dbReference type="PRINTS" id="PR00080">
    <property type="entry name" value="SDRFAMILY"/>
</dbReference>
<evidence type="ECO:0008006" key="6">
    <source>
        <dbReference type="Google" id="ProtNLM"/>
    </source>
</evidence>
<dbReference type="Proteomes" id="UP001338582">
    <property type="component" value="Chromosome 3"/>
</dbReference>
<proteinExistence type="inferred from homology"/>
<protein>
    <recommendedName>
        <fullName evidence="6">NAD(P)-binding protein</fullName>
    </recommendedName>
</protein>
<dbReference type="AlphaFoldDB" id="A0AAX4HA69"/>
<evidence type="ECO:0000313" key="5">
    <source>
        <dbReference type="Proteomes" id="UP001338582"/>
    </source>
</evidence>
<organism evidence="4 5">
    <name type="scientific">Australozyma saopauloensis</name>
    <dbReference type="NCBI Taxonomy" id="291208"/>
    <lineage>
        <taxon>Eukaryota</taxon>
        <taxon>Fungi</taxon>
        <taxon>Dikarya</taxon>
        <taxon>Ascomycota</taxon>
        <taxon>Saccharomycotina</taxon>
        <taxon>Pichiomycetes</taxon>
        <taxon>Metschnikowiaceae</taxon>
        <taxon>Australozyma</taxon>
    </lineage>
</organism>
<dbReference type="EMBL" id="CP138896">
    <property type="protein sequence ID" value="WPK25466.1"/>
    <property type="molecule type" value="Genomic_DNA"/>
</dbReference>
<evidence type="ECO:0000313" key="4">
    <source>
        <dbReference type="EMBL" id="WPK25466.1"/>
    </source>
</evidence>
<dbReference type="PRINTS" id="PR00081">
    <property type="entry name" value="GDHRDH"/>
</dbReference>
<dbReference type="Gene3D" id="3.40.50.720">
    <property type="entry name" value="NAD(P)-binding Rossmann-like Domain"/>
    <property type="match status" value="1"/>
</dbReference>
<dbReference type="SUPFAM" id="SSF51735">
    <property type="entry name" value="NAD(P)-binding Rossmann-fold domains"/>
    <property type="match status" value="1"/>
</dbReference>
<dbReference type="PANTHER" id="PTHR24322">
    <property type="entry name" value="PKSB"/>
    <property type="match status" value="1"/>
</dbReference>
<dbReference type="RefSeq" id="XP_062877848.1">
    <property type="nucleotide sequence ID" value="XM_063021778.1"/>
</dbReference>
<dbReference type="InterPro" id="IPR036291">
    <property type="entry name" value="NAD(P)-bd_dom_sf"/>
</dbReference>
<dbReference type="GeneID" id="88173847"/>
<dbReference type="PANTHER" id="PTHR24322:SF736">
    <property type="entry name" value="RETINOL DEHYDROGENASE 10"/>
    <property type="match status" value="1"/>
</dbReference>
<sequence length="322" mass="35314">MIRDNYYIHEAHKWLLQWSAFIIGHSYMPEHDVVVITGGANGLGKALVQGFKERNARIAVLDISSLPELVGDPNIKFYYCDVSDVKQLTACHVKIKAELGTPTVLINNAGVAAGSSIMDMLYADIERTIKVNLILNFYTAKTFLPGMIELGRGYIVTIGSILGYMSPANYSAYGASKSGLLGFHESLTYELGPPLITPRGIKTLLVCPGQMQTDMFSGVQTPLRIFAPKLDIDSVAGKVIRAIEVGKRGEMRLPAYGIFIPLLRATPWPVAEFARVLSGMDHYAKQATLIEMRQEATPQDSPQVVTETQEVTYIDVSSSEPA</sequence>
<keyword evidence="5" id="KW-1185">Reference proteome</keyword>
<name>A0AAX4HA69_9ASCO</name>
<dbReference type="CDD" id="cd05339">
    <property type="entry name" value="17beta-HSDXI-like_SDR_c"/>
    <property type="match status" value="1"/>
</dbReference>
<gene>
    <name evidence="4" type="ORF">PUMCH_002783</name>
</gene>
<dbReference type="KEGG" id="asau:88173847"/>
<evidence type="ECO:0000256" key="2">
    <source>
        <dbReference type="ARBA" id="ARBA00023002"/>
    </source>
</evidence>
<evidence type="ECO:0000256" key="1">
    <source>
        <dbReference type="ARBA" id="ARBA00006484"/>
    </source>
</evidence>
<accession>A0AAX4HA69</accession>
<dbReference type="InterPro" id="IPR002347">
    <property type="entry name" value="SDR_fam"/>
</dbReference>
<keyword evidence="2" id="KW-0560">Oxidoreductase</keyword>
<dbReference type="Pfam" id="PF00106">
    <property type="entry name" value="adh_short"/>
    <property type="match status" value="1"/>
</dbReference>
<comment type="similarity">
    <text evidence="1 3">Belongs to the short-chain dehydrogenases/reductases (SDR) family.</text>
</comment>
<evidence type="ECO:0000256" key="3">
    <source>
        <dbReference type="RuleBase" id="RU000363"/>
    </source>
</evidence>
<dbReference type="GO" id="GO:0016616">
    <property type="term" value="F:oxidoreductase activity, acting on the CH-OH group of donors, NAD or NADP as acceptor"/>
    <property type="evidence" value="ECO:0007669"/>
    <property type="project" value="TreeGrafter"/>
</dbReference>
<reference evidence="4 5" key="1">
    <citation type="submission" date="2023-10" db="EMBL/GenBank/DDBJ databases">
        <title>Draft Genome Sequence of Candida saopaulonensis from a very Premature Infant with Sepsis.</title>
        <authorList>
            <person name="Ning Y."/>
            <person name="Dai R."/>
            <person name="Xiao M."/>
            <person name="Xu Y."/>
            <person name="Yan Q."/>
            <person name="Zhang L."/>
        </authorList>
    </citation>
    <scope>NUCLEOTIDE SEQUENCE [LARGE SCALE GENOMIC DNA]</scope>
    <source>
        <strain evidence="4 5">19XY460</strain>
    </source>
</reference>